<organism evidence="2 3">
    <name type="scientific">Dorea longicatena</name>
    <dbReference type="NCBI Taxonomy" id="88431"/>
    <lineage>
        <taxon>Bacteria</taxon>
        <taxon>Bacillati</taxon>
        <taxon>Bacillota</taxon>
        <taxon>Clostridia</taxon>
        <taxon>Lachnospirales</taxon>
        <taxon>Lachnospiraceae</taxon>
        <taxon>Dorea</taxon>
    </lineage>
</organism>
<evidence type="ECO:0000259" key="1">
    <source>
        <dbReference type="Pfam" id="PF13175"/>
    </source>
</evidence>
<dbReference type="InterPro" id="IPR051396">
    <property type="entry name" value="Bact_Antivir_Def_Nuclease"/>
</dbReference>
<dbReference type="PANTHER" id="PTHR43581:SF4">
    <property type="entry name" value="ATP_GTP PHOSPHATASE"/>
    <property type="match status" value="1"/>
</dbReference>
<proteinExistence type="predicted"/>
<sequence>MRRLSAERNILPEVEEDSEYLESTGVGASNLIRKILNYSGYDENLIEKELLGALNYIIYPESQYSGIKVQQIRKDDGIYWEIYLIENERRFPLSRMGSGLKTIILVLLNLLIIPQFEKGDKDKIIYAFEELENNLHPALQRRLFDYLYQYSCKHDVMMFLTTHSHIAINAFSEKEKVQILHVMKNNQVSTIQRIDNYFSKSELLNDLDIRASDLLQSNGIVWVEGPSDRVYVKRWIELEGIKFQEGRDYQFMYYGGRLLSHYTMKEADDMINVLMTNRNAAILIDSDKRTKNSRINDTKKRIREEFQSNNMFCWITKGKEIENYIPWEAINKKYPRIDKQCGEYELFPEYIKTVYPGFVQSKVKFAKEICPYITKENSSELLDLQKNIKLLIEQIKKWNKI</sequence>
<dbReference type="InterPro" id="IPR041685">
    <property type="entry name" value="AAA_GajA/Old/RecF-like"/>
</dbReference>
<evidence type="ECO:0000313" key="3">
    <source>
        <dbReference type="Proteomes" id="UP000095380"/>
    </source>
</evidence>
<evidence type="ECO:0000313" key="2">
    <source>
        <dbReference type="EMBL" id="CUO60734.1"/>
    </source>
</evidence>
<dbReference type="PANTHER" id="PTHR43581">
    <property type="entry name" value="ATP/GTP PHOSPHATASE"/>
    <property type="match status" value="1"/>
</dbReference>
<dbReference type="Gene3D" id="3.40.50.300">
    <property type="entry name" value="P-loop containing nucleotide triphosphate hydrolases"/>
    <property type="match status" value="1"/>
</dbReference>
<reference evidence="2 3" key="1">
    <citation type="submission" date="2015-09" db="EMBL/GenBank/DDBJ databases">
        <authorList>
            <consortium name="Pathogen Informatics"/>
        </authorList>
    </citation>
    <scope>NUCLEOTIDE SEQUENCE [LARGE SCALE GENOMIC DNA]</scope>
    <source>
        <strain evidence="2 3">2789STDY5608851</strain>
    </source>
</reference>
<dbReference type="RefSeq" id="WP_055195541.1">
    <property type="nucleotide sequence ID" value="NZ_CYYM01000021.1"/>
</dbReference>
<name>A0A174GDX9_9FIRM</name>
<dbReference type="SUPFAM" id="SSF52540">
    <property type="entry name" value="P-loop containing nucleoside triphosphate hydrolases"/>
    <property type="match status" value="1"/>
</dbReference>
<dbReference type="Pfam" id="PF13175">
    <property type="entry name" value="AAA_15"/>
    <property type="match status" value="1"/>
</dbReference>
<dbReference type="EMBL" id="CYYM01000021">
    <property type="protein sequence ID" value="CUO60734.1"/>
    <property type="molecule type" value="Genomic_DNA"/>
</dbReference>
<dbReference type="Proteomes" id="UP000095380">
    <property type="component" value="Unassembled WGS sequence"/>
</dbReference>
<dbReference type="AlphaFoldDB" id="A0A174GDX9"/>
<feature type="domain" description="Endonuclease GajA/Old nuclease/RecF-like AAA" evidence="1">
    <location>
        <begin position="52"/>
        <end position="165"/>
    </location>
</feature>
<gene>
    <name evidence="2" type="ORF">ERS852408_02538</name>
</gene>
<dbReference type="InterPro" id="IPR027417">
    <property type="entry name" value="P-loop_NTPase"/>
</dbReference>
<protein>
    <submittedName>
        <fullName evidence="2">Uncharacterized conserved protein</fullName>
    </submittedName>
</protein>
<accession>A0A174GDX9</accession>